<proteinExistence type="predicted"/>
<keyword evidence="2" id="KW-1185">Reference proteome</keyword>
<gene>
    <name evidence="1" type="ORF">AM1BK_32380</name>
</gene>
<dbReference type="EMBL" id="BNDS01000014">
    <property type="protein sequence ID" value="GHH99695.1"/>
    <property type="molecule type" value="Genomic_DNA"/>
</dbReference>
<comment type="caution">
    <text evidence="1">The sequence shown here is derived from an EMBL/GenBank/DDBJ whole genome shotgun (WGS) entry which is preliminary data.</text>
</comment>
<dbReference type="RefSeq" id="WP_191274554.1">
    <property type="nucleotide sequence ID" value="NZ_BNDS01000014.1"/>
</dbReference>
<organism evidence="1 2">
    <name type="scientific">Neobacillus kokaensis</name>
    <dbReference type="NCBI Taxonomy" id="2759023"/>
    <lineage>
        <taxon>Bacteria</taxon>
        <taxon>Bacillati</taxon>
        <taxon>Bacillota</taxon>
        <taxon>Bacilli</taxon>
        <taxon>Bacillales</taxon>
        <taxon>Bacillaceae</taxon>
        <taxon>Neobacillus</taxon>
    </lineage>
</organism>
<reference evidence="1 2" key="1">
    <citation type="journal article" date="2022" name="Int. J. Syst. Evol. Microbiol.">
        <title>Neobacillus kokaensis sp. nov., isolated from soil.</title>
        <authorList>
            <person name="Yuki K."/>
            <person name="Matsubara H."/>
            <person name="Yamaguchi S."/>
        </authorList>
    </citation>
    <scope>NUCLEOTIDE SEQUENCE [LARGE SCALE GENOMIC DNA]</scope>
    <source>
        <strain evidence="1 2">LOB 377</strain>
    </source>
</reference>
<evidence type="ECO:0000313" key="2">
    <source>
        <dbReference type="Proteomes" id="UP000637074"/>
    </source>
</evidence>
<protein>
    <submittedName>
        <fullName evidence="1">Uncharacterized protein</fullName>
    </submittedName>
</protein>
<evidence type="ECO:0000313" key="1">
    <source>
        <dbReference type="EMBL" id="GHH99695.1"/>
    </source>
</evidence>
<sequence>MWDKGSEWDEWVEMVQQRRNAIHAFNDRNIGTPVELIESIEKYNTFIDVIDTRLPYPY</sequence>
<name>A0ABQ3N429_9BACI</name>
<dbReference type="Proteomes" id="UP000637074">
    <property type="component" value="Unassembled WGS sequence"/>
</dbReference>
<accession>A0ABQ3N429</accession>